<sequence>MKSTLVTAALLTLTVTPLSVLAAPNPNPPTVLRKCMPLLSDIGEDEAWFITNLQCNYACQKNGFNGGGCDTAAYPRTGRTTIRISTKMDLQTQLEPRLLLQKAPSAIARHFRDLIKSESADIYAINTHLLSQVHSESIPLIIYEIWFPLAIKHAPELLHGALTDRISCGVRKTSMHALRRMFHSRQWKDTWDSLGGAAGIKEIIDNLAMSEVKQLALVITAIGYQGSCEVISTSVEELLHLVAESDRVTGRSISLTLAPLIRLCSESYVLAYLGRQGPQGDLRLAEIGRFHLDLLRRISVGTVQVSEGLRVQVFSSQMKDLVRSQQEYEPVHLPPDMPADVHPGMAFCLDMVHAVSANASFKNRIGTTVAISIQATLKLATKKGCSLDHVLKFLKHVLPAYVEHREKGAVWASRPDRLRHEILRWWSIARAENIPFKESFWLKRLLRNNDAKIFSLHLELLEDFILQMLRQQADRKSNVRGDPTEFYKNLNDYLCEIPAEVKLAFIKLLCRKLPSIDVDLDTWPPSERESQLFPYWNKEILQRLPTSDAKWLFSRMLAIHGCEEFLPDPDYASPNGNRMTWTEQCLLKIDWETDEDASGQLPVARKVLAESKRRATRERDPQGRMAWANTTLQFAIASKSLDIFQETVEWSKRFLRDPFVFPGLLDILFSRKTAPILSCTGIPVLRRPKTLSELKAVVEQSNEILRLYLDIVHRIVREPHYQKSLTSGIPGLFSGLISQRIENFGNFDITSQGTELERVDALFYSLLPIILEFEGLANNEDADKFTWSGFGGAVSRIDCLYDVHEAILPFLDRMAYERNQFWVQKRRDDDPKIMDLPLAFPRGLPLEYLLPSLELTHLANEYPNEMPYVGSRIAEVLVPQTGVMLSVVPASVAKKNYPIDSLCYGIQAVIQDPSVAVKEKELLQIWKRFSDALRRYPDQLEIFKQWLADMARRERLRNAANIIDPPLPPTKFSVSTYFEQRADLDNVVEWDPLPAPAPVDSSNTETEPEEKKVEHTILICRMDAADRIIRKKVQPEEDPLRIWSHTGCSVPLLERETVALSALLYLDTLNQQTKRILRRPWPENVSSPRYPAIFLADEFLTAFETRGNRAIYAATNALKKCVKFVSAQLLRDVVVSLLEMLTENSDKNQPNYSTILSVTIDLIKLLQETDQPQLAIDVVLRILKFSPDASSYHRQMRLSTLGARLLPQDAFLMVNRFASFVCNAGKPEAGQSDSHDSSTKNPPYVKITTIKMLAQLLADAAFVDISTCIRILQNIFDSNSHIDVRTEVVTAVLRRFHRVADITPVFTVLASMASVASGPSEREAISEADWLAAENGERPLPEVAPVCDRPLFDCFLRTASCFPKQSRKEYVHKVLLPLLEESARQHTRWIRCFLSQVHLTPEEDNAITSLRKVWTFYPSAVDYLFDTWRPYLPKSYLRQHRCWALAYLQYPHVETINKKLSAKNKGWKGSAEGKHWLTLQSHLRNCRPFAAIGKYIPARVQTQVEGDITASDLVDEYICRAGIVTRHPVRFDKNLDRFVVSVETSLESLTILKGWMRDVSDPGRYDLLQGMMERIVTDIQALRTAQWMEDPYRSPAVLPSRLAIEMLLLPSPKYNPRTNHPGMEFGRRLMDLVKKFADNPVLLVEFDAVKAQVGDIKEKDLGSIALLFGNDGEEDQETLYRRLKVDIARCALKRIKSGNLRQNEQLMAMIRRWKASSSEWVRQVGWSFDGTF</sequence>
<proteinExistence type="predicted"/>
<feature type="chain" id="PRO_5034576803" description="Proteasome activator subunit 4" evidence="1">
    <location>
        <begin position="23"/>
        <end position="1732"/>
    </location>
</feature>
<organism evidence="2 3">
    <name type="scientific">Aspergillus felis</name>
    <dbReference type="NCBI Taxonomy" id="1287682"/>
    <lineage>
        <taxon>Eukaryota</taxon>
        <taxon>Fungi</taxon>
        <taxon>Dikarya</taxon>
        <taxon>Ascomycota</taxon>
        <taxon>Pezizomycotina</taxon>
        <taxon>Eurotiomycetes</taxon>
        <taxon>Eurotiomycetidae</taxon>
        <taxon>Eurotiales</taxon>
        <taxon>Aspergillaceae</taxon>
        <taxon>Aspergillus</taxon>
        <taxon>Aspergillus subgen. Fumigati</taxon>
    </lineage>
</organism>
<accession>A0A8H6UNF7</accession>
<evidence type="ECO:0000313" key="2">
    <source>
        <dbReference type="EMBL" id="KAF7159655.1"/>
    </source>
</evidence>
<feature type="signal peptide" evidence="1">
    <location>
        <begin position="1"/>
        <end position="22"/>
    </location>
</feature>
<reference evidence="2" key="1">
    <citation type="submission" date="2020-06" db="EMBL/GenBank/DDBJ databases">
        <title>Draft genome sequences of strains closely related to Aspergillus parafelis and Aspergillus hiratsukae.</title>
        <authorList>
            <person name="Dos Santos R.A.C."/>
            <person name="Rivero-Menendez O."/>
            <person name="Steenwyk J.L."/>
            <person name="Mead M.E."/>
            <person name="Goldman G.H."/>
            <person name="Alastruey-Izquierdo A."/>
            <person name="Rokas A."/>
        </authorList>
    </citation>
    <scope>NUCLEOTIDE SEQUENCE</scope>
    <source>
        <strain evidence="2">CNM-CM5623</strain>
    </source>
</reference>
<evidence type="ECO:0000256" key="1">
    <source>
        <dbReference type="SAM" id="SignalP"/>
    </source>
</evidence>
<name>A0A8H6UNF7_9EURO</name>
<evidence type="ECO:0008006" key="4">
    <source>
        <dbReference type="Google" id="ProtNLM"/>
    </source>
</evidence>
<evidence type="ECO:0000313" key="3">
    <source>
        <dbReference type="Proteomes" id="UP000654922"/>
    </source>
</evidence>
<comment type="caution">
    <text evidence="2">The sequence shown here is derived from an EMBL/GenBank/DDBJ whole genome shotgun (WGS) entry which is preliminary data.</text>
</comment>
<keyword evidence="1" id="KW-0732">Signal</keyword>
<dbReference type="EMBL" id="JACBAE010001378">
    <property type="protein sequence ID" value="KAF7159655.1"/>
    <property type="molecule type" value="Genomic_DNA"/>
</dbReference>
<gene>
    <name evidence="2" type="ORF">CNMCM5623_005035</name>
</gene>
<dbReference type="OrthoDB" id="2549237at2759"/>
<protein>
    <recommendedName>
        <fullName evidence="4">Proteasome activator subunit 4</fullName>
    </recommendedName>
</protein>
<dbReference type="Proteomes" id="UP000654922">
    <property type="component" value="Unassembled WGS sequence"/>
</dbReference>